<dbReference type="EMBL" id="HAEB01006372">
    <property type="protein sequence ID" value="SBQ52899.1"/>
    <property type="molecule type" value="Transcribed_RNA"/>
</dbReference>
<proteinExistence type="inferred from homology"/>
<dbReference type="Gene3D" id="1.10.100.10">
    <property type="entry name" value="Insulin-like"/>
    <property type="match status" value="1"/>
</dbReference>
<gene>
    <name evidence="5" type="primary">INS</name>
</gene>
<dbReference type="InterPro" id="IPR022353">
    <property type="entry name" value="Insulin_CS"/>
</dbReference>
<feature type="compositionally biased region" description="Basic and acidic residues" evidence="3">
    <location>
        <begin position="1"/>
        <end position="15"/>
    </location>
</feature>
<feature type="non-terminal residue" evidence="5">
    <location>
        <position position="1"/>
    </location>
</feature>
<comment type="subcellular location">
    <subcellularLocation>
        <location evidence="2">Secreted</location>
    </subcellularLocation>
</comment>
<dbReference type="GO" id="GO:0005179">
    <property type="term" value="F:hormone activity"/>
    <property type="evidence" value="ECO:0007669"/>
    <property type="project" value="InterPro"/>
</dbReference>
<sequence>DRGFFLNPRSDDITARRNAASARGENEGTVQTGAEVKRGIVERCCFRPCTIFDLQEHCI</sequence>
<accession>A0A1A8F475</accession>
<reference evidence="5" key="2">
    <citation type="submission" date="2016-06" db="EMBL/GenBank/DDBJ databases">
        <title>The genome of a short-lived fish provides insights into sex chromosome evolution and the genetic control of aging.</title>
        <authorList>
            <person name="Reichwald K."/>
            <person name="Felder M."/>
            <person name="Petzold A."/>
            <person name="Koch P."/>
            <person name="Groth M."/>
            <person name="Platzer M."/>
        </authorList>
    </citation>
    <scope>NUCLEOTIDE SEQUENCE</scope>
    <source>
        <tissue evidence="5">Brain</tissue>
    </source>
</reference>
<evidence type="ECO:0000256" key="3">
    <source>
        <dbReference type="SAM" id="MobiDB-lite"/>
    </source>
</evidence>
<dbReference type="SMART" id="SM00078">
    <property type="entry name" value="IlGF"/>
    <property type="match status" value="1"/>
</dbReference>
<keyword evidence="2" id="KW-0964">Secreted</keyword>
<evidence type="ECO:0000259" key="4">
    <source>
        <dbReference type="SMART" id="SM00078"/>
    </source>
</evidence>
<dbReference type="InterPro" id="IPR016179">
    <property type="entry name" value="Insulin-like"/>
</dbReference>
<reference evidence="5" key="1">
    <citation type="submission" date="2016-05" db="EMBL/GenBank/DDBJ databases">
        <authorList>
            <person name="Lavstsen T."/>
            <person name="Jespersen J.S."/>
        </authorList>
    </citation>
    <scope>NUCLEOTIDE SEQUENCE</scope>
    <source>
        <tissue evidence="5">Brain</tissue>
    </source>
</reference>
<feature type="region of interest" description="Disordered" evidence="3">
    <location>
        <begin position="1"/>
        <end position="30"/>
    </location>
</feature>
<organism evidence="5">
    <name type="scientific">Nothobranchius korthausae</name>
    <dbReference type="NCBI Taxonomy" id="1143690"/>
    <lineage>
        <taxon>Eukaryota</taxon>
        <taxon>Metazoa</taxon>
        <taxon>Chordata</taxon>
        <taxon>Craniata</taxon>
        <taxon>Vertebrata</taxon>
        <taxon>Euteleostomi</taxon>
        <taxon>Actinopterygii</taxon>
        <taxon>Neopterygii</taxon>
        <taxon>Teleostei</taxon>
        <taxon>Neoteleostei</taxon>
        <taxon>Acanthomorphata</taxon>
        <taxon>Ovalentaria</taxon>
        <taxon>Atherinomorphae</taxon>
        <taxon>Cyprinodontiformes</taxon>
        <taxon>Nothobranchiidae</taxon>
        <taxon>Nothobranchius</taxon>
    </lineage>
</organism>
<dbReference type="Pfam" id="PF00049">
    <property type="entry name" value="Insulin"/>
    <property type="match status" value="1"/>
</dbReference>
<comment type="similarity">
    <text evidence="1 2">Belongs to the insulin family.</text>
</comment>
<name>A0A1A8F475_9TELE</name>
<dbReference type="AlphaFoldDB" id="A0A1A8F475"/>
<dbReference type="GO" id="GO:0005576">
    <property type="term" value="C:extracellular region"/>
    <property type="evidence" value="ECO:0007669"/>
    <property type="project" value="UniProtKB-SubCell"/>
</dbReference>
<dbReference type="PROSITE" id="PS00262">
    <property type="entry name" value="INSULIN"/>
    <property type="match status" value="1"/>
</dbReference>
<evidence type="ECO:0000256" key="2">
    <source>
        <dbReference type="RuleBase" id="RU000406"/>
    </source>
</evidence>
<protein>
    <submittedName>
        <fullName evidence="5">Preproinsulin</fullName>
    </submittedName>
</protein>
<dbReference type="InterPro" id="IPR036438">
    <property type="entry name" value="Insulin-like_sf"/>
</dbReference>
<feature type="domain" description="Insulin-like" evidence="4">
    <location>
        <begin position="1"/>
        <end position="58"/>
    </location>
</feature>
<evidence type="ECO:0000313" key="5">
    <source>
        <dbReference type="EMBL" id="SBQ52899.1"/>
    </source>
</evidence>
<evidence type="ECO:0000256" key="1">
    <source>
        <dbReference type="ARBA" id="ARBA00009034"/>
    </source>
</evidence>
<dbReference type="SUPFAM" id="SSF56994">
    <property type="entry name" value="Insulin-like"/>
    <property type="match status" value="1"/>
</dbReference>